<feature type="compositionally biased region" description="Basic and acidic residues" evidence="5">
    <location>
        <begin position="603"/>
        <end position="633"/>
    </location>
</feature>
<dbReference type="GeneID" id="77809047"/>
<keyword evidence="8" id="KW-1185">Reference proteome</keyword>
<feature type="compositionally biased region" description="Polar residues" evidence="5">
    <location>
        <begin position="1118"/>
        <end position="1137"/>
    </location>
</feature>
<feature type="region of interest" description="Disordered" evidence="5">
    <location>
        <begin position="465"/>
        <end position="491"/>
    </location>
</feature>
<evidence type="ECO:0000256" key="4">
    <source>
        <dbReference type="ARBA" id="ARBA00023136"/>
    </source>
</evidence>
<accession>A0ABY7CGF3</accession>
<feature type="compositionally biased region" description="Low complexity" evidence="5">
    <location>
        <begin position="1181"/>
        <end position="1208"/>
    </location>
</feature>
<feature type="compositionally biased region" description="Pro residues" evidence="5">
    <location>
        <begin position="581"/>
        <end position="600"/>
    </location>
</feature>
<organism evidence="7 8">
    <name type="scientific">Puccinia triticina</name>
    <dbReference type="NCBI Taxonomy" id="208348"/>
    <lineage>
        <taxon>Eukaryota</taxon>
        <taxon>Fungi</taxon>
        <taxon>Dikarya</taxon>
        <taxon>Basidiomycota</taxon>
        <taxon>Pucciniomycotina</taxon>
        <taxon>Pucciniomycetes</taxon>
        <taxon>Pucciniales</taxon>
        <taxon>Pucciniaceae</taxon>
        <taxon>Puccinia</taxon>
    </lineage>
</organism>
<evidence type="ECO:0000313" key="7">
    <source>
        <dbReference type="EMBL" id="WAQ83835.1"/>
    </source>
</evidence>
<dbReference type="InterPro" id="IPR011989">
    <property type="entry name" value="ARM-like"/>
</dbReference>
<protein>
    <recommendedName>
        <fullName evidence="6">Vacuolar protein 14 C-terminal Fig4-binding domain-containing protein</fullName>
    </recommendedName>
</protein>
<feature type="region of interest" description="Disordered" evidence="5">
    <location>
        <begin position="581"/>
        <end position="653"/>
    </location>
</feature>
<feature type="compositionally biased region" description="Polar residues" evidence="5">
    <location>
        <begin position="232"/>
        <end position="266"/>
    </location>
</feature>
<feature type="compositionally biased region" description="Pro residues" evidence="5">
    <location>
        <begin position="1244"/>
        <end position="1255"/>
    </location>
</feature>
<feature type="compositionally biased region" description="Low complexity" evidence="5">
    <location>
        <begin position="267"/>
        <end position="280"/>
    </location>
</feature>
<name>A0ABY7CGF3_9BASI</name>
<gene>
    <name evidence="7" type="ORF">PtA15_4A284</name>
</gene>
<feature type="region of interest" description="Disordered" evidence="5">
    <location>
        <begin position="1024"/>
        <end position="1255"/>
    </location>
</feature>
<sequence length="1255" mass="139361">MSVINLLSTFLQPNSAQFENRRFRPPLSTRRPSSYLHPATATPKRSSSQPPAFLVGPHMDASTLRALQDKVYDKRKHAAFLIEAQIKDHVIKRDYGIIDEIVNQLSGLAFNNNPSWRWGGVMGLAACSIALGPEIASYLLAIVPPIISCFSDPDSKVRYFSCEGMYNVVKVAKGEILVYFNDLFDSLSKLAADPDPAVKNGAELLDRLIKDIVTEQAATYISVVSPRQLQVMRQQNTPSRQQNTPSRQQNTPSRQQNTPSRQQNTPSTSSSETTMEESSSYPPVVRAFSLKAFIPLLRERIHTHNPFTRQYLVSWLQLLNSIPEINLVSYLPDFLDGLITYLADSGNEIQLAVQNLLGDMMVEIDAVVHAKEYKEQERFQKKELRRQRRLFEKQMAGNDRDLRPLPRPAQPQFYPNEESNHENGDPEAGSPFNHKPSAGTDNTAVAIASAVEKKDEMINEIGLESLTLEGDHPNDPEEEDSSSESSDDDTYIHGQGVDLNLASIVQILIRWMCINEITEEIQALCLKWLSEIIQIDQSVIIPFTPRMIPIILGCLSHERNYIKDIAIGANYNLFHAIQQLPTPPPPSLPPVPPPPPPPVNVPDNDKRKHDPRLSSHVSHSVDKFRNRIMRPERGNPPSTPTPSTWTIRPRRGTRPNGIAEEVVKPTPDHEVQAETPPKEEIPPDPLDYALTVNALTLQFLNEYEETRLAALKWLMMLHNKVPNKILTLEDGTFPALLKTLSDDSEAVIRYDLELLSQISLRSLMNTEEEGYYFRHFMWNLLSLFGTDRNLLESRGNLIVRILCKNLNAERIYKSFAEYLEADEDLEFASSMVQNLTLIMITSPELSDMRRKLKQLETKESVQLFTHLYRSFSHNPISTLTLCLLCPMAYEHAFHLLTILAHDLEMTVGLLIQVDKLVQLLESPVFTSLRLQLLEPDKYPFLYKALYGILMLLPQSSAFATLRNRLGAVSTLGYAHAAPKANTSTLPGSNLNTIRGLKNALKQADHETVNWSSLLLHFKALQTKHEKVRRQPPHHLHHGRESESNGMHDRDSELNESNEQQGPYLNFNSSQVRSPQDFVTERSASTHPRLSIQHTLGGTVPTETQAITDPVTSPVGHQRLSSTSTQATVPPASMNQPSKIPASVLHSRKKSLGSMAPASATTNRKTSVAVSAAGPTTTNTNGSAATVGAPPGGPSSSSSTASTPTAITPNVPSSGLKTPGGTSSVASSSSSSITTGTQNEKLPGNPLPSPAPEPNR</sequence>
<dbReference type="Proteomes" id="UP001164743">
    <property type="component" value="Chromosome 4A"/>
</dbReference>
<feature type="compositionally biased region" description="Basic and acidic residues" evidence="5">
    <location>
        <begin position="1038"/>
        <end position="1052"/>
    </location>
</feature>
<comment type="similarity">
    <text evidence="2">Belongs to the VAC14 family.</text>
</comment>
<feature type="region of interest" description="Disordered" evidence="5">
    <location>
        <begin position="21"/>
        <end position="51"/>
    </location>
</feature>
<dbReference type="InterPro" id="IPR026825">
    <property type="entry name" value="Vac14"/>
</dbReference>
<dbReference type="InterPro" id="IPR016024">
    <property type="entry name" value="ARM-type_fold"/>
</dbReference>
<dbReference type="RefSeq" id="XP_053019390.1">
    <property type="nucleotide sequence ID" value="XM_053168152.1"/>
</dbReference>
<dbReference type="SUPFAM" id="SSF48371">
    <property type="entry name" value="ARM repeat"/>
    <property type="match status" value="1"/>
</dbReference>
<keyword evidence="3" id="KW-0677">Repeat</keyword>
<reference evidence="7" key="1">
    <citation type="submission" date="2022-10" db="EMBL/GenBank/DDBJ databases">
        <title>Puccinia triticina Genome sequencing and assembly.</title>
        <authorList>
            <person name="Li C."/>
        </authorList>
    </citation>
    <scope>NUCLEOTIDE SEQUENCE</scope>
    <source>
        <strain evidence="7">Pt15</strain>
    </source>
</reference>
<keyword evidence="4" id="KW-0472">Membrane</keyword>
<feature type="compositionally biased region" description="Polar residues" evidence="5">
    <location>
        <begin position="1081"/>
        <end position="1110"/>
    </location>
</feature>
<evidence type="ECO:0000256" key="3">
    <source>
        <dbReference type="ARBA" id="ARBA00022737"/>
    </source>
</evidence>
<feature type="compositionally biased region" description="Basic residues" evidence="5">
    <location>
        <begin position="1025"/>
        <end position="1037"/>
    </location>
</feature>
<feature type="region of interest" description="Disordered" evidence="5">
    <location>
        <begin position="232"/>
        <end position="280"/>
    </location>
</feature>
<feature type="compositionally biased region" description="Polar residues" evidence="5">
    <location>
        <begin position="1054"/>
        <end position="1073"/>
    </location>
</feature>
<dbReference type="PANTHER" id="PTHR16023:SF0">
    <property type="entry name" value="PROTEIN VAC14 HOMOLOG"/>
    <property type="match status" value="1"/>
</dbReference>
<feature type="compositionally biased region" description="Low complexity" evidence="5">
    <location>
        <begin position="1218"/>
        <end position="1236"/>
    </location>
</feature>
<dbReference type="PANTHER" id="PTHR16023">
    <property type="entry name" value="TAX1 BINDING PROTEIN-RELATED"/>
    <property type="match status" value="1"/>
</dbReference>
<feature type="region of interest" description="Disordered" evidence="5">
    <location>
        <begin position="393"/>
        <end position="440"/>
    </location>
</feature>
<evidence type="ECO:0000313" key="8">
    <source>
        <dbReference type="Proteomes" id="UP001164743"/>
    </source>
</evidence>
<dbReference type="Pfam" id="PF12755">
    <property type="entry name" value="Vac14_Fab1_bd"/>
    <property type="match status" value="1"/>
</dbReference>
<proteinExistence type="inferred from homology"/>
<feature type="compositionally biased region" description="Acidic residues" evidence="5">
    <location>
        <begin position="476"/>
        <end position="489"/>
    </location>
</feature>
<evidence type="ECO:0000256" key="1">
    <source>
        <dbReference type="ARBA" id="ARBA00004308"/>
    </source>
</evidence>
<dbReference type="EMBL" id="CP110424">
    <property type="protein sequence ID" value="WAQ83835.1"/>
    <property type="molecule type" value="Genomic_DNA"/>
</dbReference>
<feature type="compositionally biased region" description="Polar residues" evidence="5">
    <location>
        <begin position="1158"/>
        <end position="1180"/>
    </location>
</feature>
<evidence type="ECO:0000259" key="6">
    <source>
        <dbReference type="Pfam" id="PF11916"/>
    </source>
</evidence>
<comment type="subcellular location">
    <subcellularLocation>
        <location evidence="1">Endomembrane system</location>
    </subcellularLocation>
</comment>
<dbReference type="InterPro" id="IPR021841">
    <property type="entry name" value="VAC14_Fig4p-bd"/>
</dbReference>
<dbReference type="Pfam" id="PF11916">
    <property type="entry name" value="Vac14_Fig4_bd"/>
    <property type="match status" value="1"/>
</dbReference>
<evidence type="ECO:0000256" key="5">
    <source>
        <dbReference type="SAM" id="MobiDB-lite"/>
    </source>
</evidence>
<feature type="domain" description="Vacuolar protein 14 C-terminal Fig4-binding" evidence="6">
    <location>
        <begin position="788"/>
        <end position="968"/>
    </location>
</feature>
<evidence type="ECO:0000256" key="2">
    <source>
        <dbReference type="ARBA" id="ARBA00010225"/>
    </source>
</evidence>
<dbReference type="Gene3D" id="1.25.10.10">
    <property type="entry name" value="Leucine-rich Repeat Variant"/>
    <property type="match status" value="2"/>
</dbReference>